<name>A0A8X6I9X7_NEPPI</name>
<evidence type="ECO:0000313" key="1">
    <source>
        <dbReference type="EMBL" id="GFS37325.1"/>
    </source>
</evidence>
<keyword evidence="2" id="KW-1185">Reference proteome</keyword>
<reference evidence="1" key="1">
    <citation type="submission" date="2020-08" db="EMBL/GenBank/DDBJ databases">
        <title>Multicomponent nature underlies the extraordinary mechanical properties of spider dragline silk.</title>
        <authorList>
            <person name="Kono N."/>
            <person name="Nakamura H."/>
            <person name="Mori M."/>
            <person name="Yoshida Y."/>
            <person name="Ohtoshi R."/>
            <person name="Malay A.D."/>
            <person name="Moran D.A.P."/>
            <person name="Tomita M."/>
            <person name="Numata K."/>
            <person name="Arakawa K."/>
        </authorList>
    </citation>
    <scope>NUCLEOTIDE SEQUENCE</scope>
</reference>
<dbReference type="AlphaFoldDB" id="A0A8X6I9X7"/>
<dbReference type="EMBL" id="BMAW01043062">
    <property type="protein sequence ID" value="GFS37325.1"/>
    <property type="molecule type" value="Genomic_DNA"/>
</dbReference>
<dbReference type="Proteomes" id="UP000887013">
    <property type="component" value="Unassembled WGS sequence"/>
</dbReference>
<sequence length="128" mass="14582">DYVSSVLVAVGYEQVVLSRHGRVRDVGEVKETFTAFLTKLISSDGREESLGELKRASKKRILVTKLRVRVVMDGRIKSTEEEIGEILSLLFEERGRAIELFCRNALKGGCKVLRSSRNRYETQYTRSI</sequence>
<comment type="caution">
    <text evidence="1">The sequence shown here is derived from an EMBL/GenBank/DDBJ whole genome shotgun (WGS) entry which is preliminary data.</text>
</comment>
<protein>
    <submittedName>
        <fullName evidence="1">Uncharacterized protein</fullName>
    </submittedName>
</protein>
<proteinExistence type="predicted"/>
<feature type="non-terminal residue" evidence="1">
    <location>
        <position position="1"/>
    </location>
</feature>
<accession>A0A8X6I9X7</accession>
<organism evidence="1 2">
    <name type="scientific">Nephila pilipes</name>
    <name type="common">Giant wood spider</name>
    <name type="synonym">Nephila maculata</name>
    <dbReference type="NCBI Taxonomy" id="299642"/>
    <lineage>
        <taxon>Eukaryota</taxon>
        <taxon>Metazoa</taxon>
        <taxon>Ecdysozoa</taxon>
        <taxon>Arthropoda</taxon>
        <taxon>Chelicerata</taxon>
        <taxon>Arachnida</taxon>
        <taxon>Araneae</taxon>
        <taxon>Araneomorphae</taxon>
        <taxon>Entelegynae</taxon>
        <taxon>Araneoidea</taxon>
        <taxon>Nephilidae</taxon>
        <taxon>Nephila</taxon>
    </lineage>
</organism>
<gene>
    <name evidence="1" type="ORF">NPIL_415421</name>
</gene>
<evidence type="ECO:0000313" key="2">
    <source>
        <dbReference type="Proteomes" id="UP000887013"/>
    </source>
</evidence>